<dbReference type="GO" id="GO:0008237">
    <property type="term" value="F:metallopeptidase activity"/>
    <property type="evidence" value="ECO:0007669"/>
    <property type="project" value="InterPro"/>
</dbReference>
<dbReference type="InterPro" id="IPR013858">
    <property type="entry name" value="Peptidase_M10B_C"/>
</dbReference>
<gene>
    <name evidence="6" type="ORF">I7X43_04270</name>
</gene>
<dbReference type="InterPro" id="IPR034033">
    <property type="entry name" value="Serralysin-like"/>
</dbReference>
<dbReference type="InterPro" id="IPR018511">
    <property type="entry name" value="Hemolysin-typ_Ca-bd_CS"/>
</dbReference>
<feature type="domain" description="Peptidase M10 serralysin C-terminal" evidence="5">
    <location>
        <begin position="420"/>
        <end position="534"/>
    </location>
</feature>
<dbReference type="SUPFAM" id="SSF55486">
    <property type="entry name" value="Metalloproteases ('zincins'), catalytic domain"/>
    <property type="match status" value="1"/>
</dbReference>
<evidence type="ECO:0000256" key="3">
    <source>
        <dbReference type="ARBA" id="ARBA00022525"/>
    </source>
</evidence>
<dbReference type="Gene3D" id="2.60.40.3440">
    <property type="match status" value="1"/>
</dbReference>
<dbReference type="AlphaFoldDB" id="A0A931IW26"/>
<dbReference type="Pfam" id="PF08548">
    <property type="entry name" value="Peptidase_M10_C"/>
    <property type="match status" value="1"/>
</dbReference>
<dbReference type="GO" id="GO:0005615">
    <property type="term" value="C:extracellular space"/>
    <property type="evidence" value="ECO:0007669"/>
    <property type="project" value="InterPro"/>
</dbReference>
<dbReference type="RefSeq" id="WP_198099641.1">
    <property type="nucleotide sequence ID" value="NZ_JAEDAL010000001.1"/>
</dbReference>
<dbReference type="InterPro" id="IPR050557">
    <property type="entry name" value="RTX_toxin/Mannuronan_C5-epim"/>
</dbReference>
<keyword evidence="4" id="KW-0677">Repeat</keyword>
<evidence type="ECO:0000256" key="4">
    <source>
        <dbReference type="ARBA" id="ARBA00022737"/>
    </source>
</evidence>
<dbReference type="Gene3D" id="3.40.390.10">
    <property type="entry name" value="Collagenase (Catalytic Domain)"/>
    <property type="match status" value="1"/>
</dbReference>
<dbReference type="PANTHER" id="PTHR38340">
    <property type="entry name" value="S-LAYER PROTEIN"/>
    <property type="match status" value="1"/>
</dbReference>
<evidence type="ECO:0000313" key="6">
    <source>
        <dbReference type="EMBL" id="MBH9552060.1"/>
    </source>
</evidence>
<keyword evidence="7" id="KW-1185">Reference proteome</keyword>
<sequence>MADIKLTDGDDLYEQSTADRDAVAWNTIWGQKGNDIIKLYQGVAMGGQGNDRIEQLPTTESWRTVGVAYWDSPTGVVVDLASGIAQDGWGTVDTLIGNFVDIHGTGFADTFIGNALNNFFWCNGGADTVNGGDGVDTVALSWFEPAPGQPWRSPTFDELDIQVSSDGTVATVRPKFGIGFSYTLTNVEKITWWDSQSNREYTYWLADLITPDTLARQGLLAADANRWNASGPVGTAVNVSYSFVEVAPASGPGATGFRPFSPAERQVVRDLLAQTAALTQITFVEVSETGGSTGQMRFGVSQQAATKGLAYLPFQAGAGEAAGDVWMDLESMLALAPGTEGYQALLHEVGHALGLRHPRNTEGGDAWATQLRLQDDRTALTVMSSSLSPDGLFRADWGPLDVLALRYLYGTRTVGSGDTVYTLGSSQANAQTALVDDGGTDTLDASAYVTGVSLNLASGALSSIGMSSQGFVGVDNLGLVATTVIENAIGSSFDDVLLGNASDNRIQGGPGNDWIDGGAGTDTAVFEGKRSDYELSNAFSKLYVKSRDGNSGFDTLISIERLQFSDLTLTLAATGLGSDGRFSVDEDAALQGQLPDPAGVERSTVTYRLVGNPAHGTATVSSTGALQYTPTSNYWGWDWVAFEVVAATGANQYLAFVQVLPINDAAPVAQAVQMSVEAATTLTATLPVATDADGDAVVYSLGEDPSHGVASVSSSGRLTYTPTLGFVGTDVFSYGISDGLGGSNTYSITVTVLAGPNVPPVGAGGSATGTEDQSLAGNLPTAVDPNGDTLTYAKATNPSHGTVVVNANGTYTYTPAANYFGSDSFTFTVSDPSGASNTYTQSLTITPVVDTIMGGAGADTLTGTTGDDLLQGLAGDDRLTLGAGNDTLDGGSGFDIAYVGGSTAANFNLKTGIGTLGSATLSLSGIEAIRGSSSADTFTGLDGTDKLPGEVFRGAGGNDTINGGTGIDRAEYSGKFSDYQVTRKAGTMEVTVSHKNNGADGTDSLNSIELLVFQDRVVGFGQRAEDVARVAFVLWNPAIIQVPELFSAGLSFYLNEYGYSLNDLCKVALIFRPEKTAQELVATLLANTPGTTKTAAQLYAIMDANGGQSSQTGWAAAIEAMALDAATTQQIELMGVANGLEATMTWGGQTLFGALVGG</sequence>
<comment type="caution">
    <text evidence="6">The sequence shown here is derived from an EMBL/GenBank/DDBJ whole genome shotgun (WGS) entry which is preliminary data.</text>
</comment>
<organism evidence="6 7">
    <name type="scientific">Inhella gelatinilytica</name>
    <dbReference type="NCBI Taxonomy" id="2795030"/>
    <lineage>
        <taxon>Bacteria</taxon>
        <taxon>Pseudomonadati</taxon>
        <taxon>Pseudomonadota</taxon>
        <taxon>Betaproteobacteria</taxon>
        <taxon>Burkholderiales</taxon>
        <taxon>Sphaerotilaceae</taxon>
        <taxon>Inhella</taxon>
    </lineage>
</organism>
<dbReference type="EMBL" id="JAEDAL010000001">
    <property type="protein sequence ID" value="MBH9552060.1"/>
    <property type="molecule type" value="Genomic_DNA"/>
</dbReference>
<dbReference type="Proteomes" id="UP000620139">
    <property type="component" value="Unassembled WGS sequence"/>
</dbReference>
<dbReference type="InterPro" id="IPR024079">
    <property type="entry name" value="MetalloPept_cat_dom_sf"/>
</dbReference>
<dbReference type="InterPro" id="IPR001343">
    <property type="entry name" value="Hemolysn_Ca-bd"/>
</dbReference>
<protein>
    <submittedName>
        <fullName evidence="6">Tandem-95 repeat protein</fullName>
    </submittedName>
</protein>
<evidence type="ECO:0000256" key="2">
    <source>
        <dbReference type="ARBA" id="ARBA00004613"/>
    </source>
</evidence>
<accession>A0A931IW26</accession>
<comment type="cofactor">
    <cofactor evidence="1">
        <name>Ca(2+)</name>
        <dbReference type="ChEBI" id="CHEBI:29108"/>
    </cofactor>
</comment>
<proteinExistence type="predicted"/>
<name>A0A931IW26_9BURK</name>
<dbReference type="Gene3D" id="2.60.40.2810">
    <property type="match status" value="1"/>
</dbReference>
<evidence type="ECO:0000313" key="7">
    <source>
        <dbReference type="Proteomes" id="UP000620139"/>
    </source>
</evidence>
<reference evidence="6" key="1">
    <citation type="submission" date="2020-12" db="EMBL/GenBank/DDBJ databases">
        <title>The genome sequence of Inhella sp. 4Y17.</title>
        <authorList>
            <person name="Liu Y."/>
        </authorList>
    </citation>
    <scope>NUCLEOTIDE SEQUENCE</scope>
    <source>
        <strain evidence="6">4Y10</strain>
    </source>
</reference>
<dbReference type="PROSITE" id="PS00330">
    <property type="entry name" value="HEMOLYSIN_CALCIUM"/>
    <property type="match status" value="1"/>
</dbReference>
<dbReference type="GO" id="GO:0005509">
    <property type="term" value="F:calcium ion binding"/>
    <property type="evidence" value="ECO:0007669"/>
    <property type="project" value="InterPro"/>
</dbReference>
<dbReference type="PRINTS" id="PR00313">
    <property type="entry name" value="CABNDNGRPT"/>
</dbReference>
<dbReference type="SUPFAM" id="SSF51120">
    <property type="entry name" value="beta-Roll"/>
    <property type="match status" value="4"/>
</dbReference>
<dbReference type="NCBIfam" id="NF012211">
    <property type="entry name" value="tand_rpt_95"/>
    <property type="match status" value="2"/>
</dbReference>
<dbReference type="CDD" id="cd04277">
    <property type="entry name" value="ZnMc_serralysin_like"/>
    <property type="match status" value="1"/>
</dbReference>
<dbReference type="InterPro" id="IPR011049">
    <property type="entry name" value="Serralysin-like_metalloprot_C"/>
</dbReference>
<dbReference type="Pfam" id="PF00353">
    <property type="entry name" value="HemolysinCabind"/>
    <property type="match status" value="5"/>
</dbReference>
<dbReference type="Pfam" id="PF17963">
    <property type="entry name" value="Big_9"/>
    <property type="match status" value="3"/>
</dbReference>
<keyword evidence="3" id="KW-0964">Secreted</keyword>
<dbReference type="PANTHER" id="PTHR38340:SF1">
    <property type="entry name" value="S-LAYER PROTEIN"/>
    <property type="match status" value="1"/>
</dbReference>
<comment type="subcellular location">
    <subcellularLocation>
        <location evidence="2">Secreted</location>
    </subcellularLocation>
</comment>
<dbReference type="Gene3D" id="2.150.10.10">
    <property type="entry name" value="Serralysin-like metalloprotease, C-terminal"/>
    <property type="match status" value="2"/>
</dbReference>
<evidence type="ECO:0000259" key="5">
    <source>
        <dbReference type="Pfam" id="PF08548"/>
    </source>
</evidence>
<evidence type="ECO:0000256" key="1">
    <source>
        <dbReference type="ARBA" id="ARBA00001913"/>
    </source>
</evidence>